<dbReference type="HOGENOM" id="CLU_005045_1_0_4"/>
<evidence type="ECO:0000259" key="1">
    <source>
        <dbReference type="SMART" id="SM00642"/>
    </source>
</evidence>
<gene>
    <name evidence="2" type="ORF">MB84_16810</name>
</gene>
<proteinExistence type="predicted"/>
<dbReference type="NCBIfam" id="TIGR02401">
    <property type="entry name" value="trehalose_TreY"/>
    <property type="match status" value="1"/>
</dbReference>
<feature type="domain" description="Glycosyl hydrolase family 13 catalytic" evidence="1">
    <location>
        <begin position="6"/>
        <end position="426"/>
    </location>
</feature>
<dbReference type="KEGG" id="pox:MB84_16810"/>
<dbReference type="GO" id="GO:0030980">
    <property type="term" value="P:alpha-glucan catabolic process"/>
    <property type="evidence" value="ECO:0007669"/>
    <property type="project" value="TreeGrafter"/>
</dbReference>
<dbReference type="InterPro" id="IPR017853">
    <property type="entry name" value="GH"/>
</dbReference>
<accession>A0A0E3YE90</accession>
<dbReference type="SMART" id="SM00642">
    <property type="entry name" value="Aamy"/>
    <property type="match status" value="1"/>
</dbReference>
<dbReference type="GO" id="GO:0005992">
    <property type="term" value="P:trehalose biosynthetic process"/>
    <property type="evidence" value="ECO:0007669"/>
    <property type="project" value="TreeGrafter"/>
</dbReference>
<dbReference type="PANTHER" id="PTHR10357:SF216">
    <property type="entry name" value="MALTOOLIGOSYL TREHALOSE SYNTHASE-RELATED"/>
    <property type="match status" value="1"/>
</dbReference>
<sequence length="870" mass="95894">MIPLATLRIQFNADYTFADAMRDVPAFATLGISHLYASPVWTASPESTHGYDVVDPCTVSETLGGEAGLRHLRDSLKAHGIGLIVDIVPNHMGNGHRNRWWQDVLRRGQQSAYAPYFDIDWDGNADVPAGKVLLPVLPEPLADILSQRKLSVVRDARGNASLAYDGARWPLAPETVALAEAARTEQDWRRVLARQHFHLTHWPLARDALNWRRFFDITSLVAVRVERPEVFDAVHGLLLRLFADGVIDGVRIDHVDGLSDPGAYCRRLRTALREAADGREPWIVVEKILMDSERLDTRWETDGTTGYDFMNDVGALLHHGDGTTELCALWRNTTGDTQNFGAHVRDARLQLIDERFGSEMNRVIKALTSLIDADPTGRARDAGIACFRRCTIALAASFPVYRCYPDWPNAAEAPNNVLTTAMSGAKRLLHPLDHAALALLVMWLTSADSDAGEPSGPHRDLRIRFAQITAPLAAKAVEDTAGYRWGRLLSRNDVGSNAAHLSMPLADFHAINAYRASHWPRAMLSTATHDHKRGEDVRARLAVLSEIPHGWAQTVSAWRAENDRFRAAAPDAPDVAHELMLYQTLVGAWPCAWHSVPTTAALRAFVERIAQWQRKAMRESGIRTSWLAPDAEYEAACDAFLERVMGTTSFVDSIQTFSDAIGPAGALNGLTQLFLRMTCPGVPDTYQASLRWDQTLVDPDNRRAVHFSAEMADASTPGALPDDQQWHSLMDRWRDGDVKRSLLCALLHRRKQFAPAFMLGDYVALTTHGPCAAQVVAFARVPAPGEGSPVVCVATRHATRQLGVLSTAASPVPRVRVQDWQDTVVDVSVLSRAPRWRGLIDGVRVPATASGMLPLADILAALPVALLTPE</sequence>
<reference evidence="2" key="1">
    <citation type="submission" date="2016-06" db="EMBL/GenBank/DDBJ databases">
        <title>Pandoraea oxalativorans DSM 23570 Genome Sequencing.</title>
        <authorList>
            <person name="Ee R."/>
            <person name="Lim Y.-L."/>
            <person name="Yong D."/>
            <person name="Yin W.-F."/>
            <person name="Chan K.-G."/>
        </authorList>
    </citation>
    <scope>NUCLEOTIDE SEQUENCE</scope>
    <source>
        <strain evidence="2">DSM 23570</strain>
    </source>
</reference>
<evidence type="ECO:0000313" key="2">
    <source>
        <dbReference type="EMBL" id="AKC70782.1"/>
    </source>
</evidence>
<keyword evidence="3" id="KW-1185">Reference proteome</keyword>
<protein>
    <submittedName>
        <fullName evidence="2">Malto-oligosyltrehalose synthase</fullName>
    </submittedName>
</protein>
<dbReference type="PANTHER" id="PTHR10357">
    <property type="entry name" value="ALPHA-AMYLASE FAMILY MEMBER"/>
    <property type="match status" value="1"/>
</dbReference>
<dbReference type="InterPro" id="IPR006047">
    <property type="entry name" value="GH13_cat_dom"/>
</dbReference>
<dbReference type="CDD" id="cd11336">
    <property type="entry name" value="AmyAc_MTSase"/>
    <property type="match status" value="1"/>
</dbReference>
<dbReference type="GO" id="GO:0047470">
    <property type="term" value="F:(1,4)-alpha-D-glucan 1-alpha-D-glucosylmutase activity"/>
    <property type="evidence" value="ECO:0007669"/>
    <property type="project" value="TreeGrafter"/>
</dbReference>
<dbReference type="RefSeq" id="WP_046291963.1">
    <property type="nucleotide sequence ID" value="NZ_CP011253.3"/>
</dbReference>
<dbReference type="SUPFAM" id="SSF51445">
    <property type="entry name" value="(Trans)glycosidases"/>
    <property type="match status" value="1"/>
</dbReference>
<organism evidence="2 3">
    <name type="scientific">Pandoraea oxalativorans</name>
    <dbReference type="NCBI Taxonomy" id="573737"/>
    <lineage>
        <taxon>Bacteria</taxon>
        <taxon>Pseudomonadati</taxon>
        <taxon>Pseudomonadota</taxon>
        <taxon>Betaproteobacteria</taxon>
        <taxon>Burkholderiales</taxon>
        <taxon>Burkholderiaceae</taxon>
        <taxon>Pandoraea</taxon>
    </lineage>
</organism>
<dbReference type="PATRIC" id="fig|573737.6.peg.4302"/>
<dbReference type="Proteomes" id="UP000035050">
    <property type="component" value="Chromosome"/>
</dbReference>
<evidence type="ECO:0000313" key="3">
    <source>
        <dbReference type="Proteomes" id="UP000035050"/>
    </source>
</evidence>
<dbReference type="InterPro" id="IPR012767">
    <property type="entry name" value="Trehalose_TreY"/>
</dbReference>
<dbReference type="OrthoDB" id="9761577at2"/>
<dbReference type="AlphaFoldDB" id="A0A0E3YE90"/>
<dbReference type="EMBL" id="CP011253">
    <property type="protein sequence ID" value="AKC70782.1"/>
    <property type="molecule type" value="Genomic_DNA"/>
</dbReference>
<dbReference type="Gene3D" id="3.20.20.80">
    <property type="entry name" value="Glycosidases"/>
    <property type="match status" value="4"/>
</dbReference>
<name>A0A0E3YE90_9BURK</name>
<dbReference type="Pfam" id="PF00128">
    <property type="entry name" value="Alpha-amylase"/>
    <property type="match status" value="1"/>
</dbReference>